<dbReference type="EMBL" id="BLWA01000002">
    <property type="protein sequence ID" value="GFM90922.1"/>
    <property type="molecule type" value="Genomic_DNA"/>
</dbReference>
<accession>A0ABQ1DIT8</accession>
<reference evidence="1 2" key="1">
    <citation type="submission" date="2020-05" db="EMBL/GenBank/DDBJ databases">
        <title>Genetic diversity of Pseudomonas cichorii.</title>
        <authorList>
            <person name="Tani S."/>
            <person name="Yagi H."/>
            <person name="Hashimoto S."/>
            <person name="Iiyama K."/>
            <person name="Furuya N."/>
        </authorList>
    </citation>
    <scope>NUCLEOTIDE SEQUENCE [LARGE SCALE GENOMIC DNA]</scope>
    <source>
        <strain evidence="1 2">LMG 2162</strain>
    </source>
</reference>
<keyword evidence="2" id="KW-1185">Reference proteome</keyword>
<gene>
    <name evidence="1" type="ORF">PSCICP_08940</name>
</gene>
<comment type="caution">
    <text evidence="1">The sequence shown here is derived from an EMBL/GenBank/DDBJ whole genome shotgun (WGS) entry which is preliminary data.</text>
</comment>
<evidence type="ECO:0000313" key="1">
    <source>
        <dbReference type="EMBL" id="GFM90922.1"/>
    </source>
</evidence>
<name>A0ABQ1DIT8_PSECI</name>
<protein>
    <submittedName>
        <fullName evidence="1">Uncharacterized protein</fullName>
    </submittedName>
</protein>
<dbReference type="Proteomes" id="UP000614982">
    <property type="component" value="Unassembled WGS sequence"/>
</dbReference>
<evidence type="ECO:0000313" key="2">
    <source>
        <dbReference type="Proteomes" id="UP000614982"/>
    </source>
</evidence>
<dbReference type="InterPro" id="IPR059206">
    <property type="entry name" value="Sll1717-like"/>
</dbReference>
<proteinExistence type="predicted"/>
<organism evidence="1 2">
    <name type="scientific">Pseudomonas cichorii</name>
    <dbReference type="NCBI Taxonomy" id="36746"/>
    <lineage>
        <taxon>Bacteria</taxon>
        <taxon>Pseudomonadati</taxon>
        <taxon>Pseudomonadota</taxon>
        <taxon>Gammaproteobacteria</taxon>
        <taxon>Pseudomonadales</taxon>
        <taxon>Pseudomonadaceae</taxon>
        <taxon>Pseudomonas</taxon>
    </lineage>
</organism>
<dbReference type="NCBIfam" id="NF047389">
    <property type="entry name" value="ATPase_Sll1717"/>
    <property type="match status" value="1"/>
</dbReference>
<dbReference type="Gene3D" id="3.40.50.450">
    <property type="match status" value="1"/>
</dbReference>
<dbReference type="SUPFAM" id="SSF52309">
    <property type="entry name" value="N-(deoxy)ribosyltransferase-like"/>
    <property type="match status" value="1"/>
</dbReference>
<sequence length="777" mass="88023">MRGQRVSNLTAFFAYAAHPREIGEAIERAVGLVNERGNILVRSWTALDIVGQFISGRVLEGIDNADILIADISVLNFNVTYEIGYAIGRGKRVLLTKNTSVREMTPSISDVGIFDTIGYKTYQNSNDLVRFISDAVNLEPLVIGGKINIKSPVYLLEGLHKTEWATRIVSRIKKAKYLFRSFDPNEQPRLSANDAISQVSQSYGVVVPLLSSANSGFDTHNMRGAFIAGLAGGMNKAICILQRGEGPVPIDYRDFVHTCNHPDDVNEFIAEFAGDVAEAFQQGVEIPKTGKESFLQSLDLGATSAENEMRTLESYYLKTDQFLRSLRGEANIVVGRKGSGKSAIFLQVRDRERNKNGNIVLDLKPDGYKLIKFKEMILSFLEEGTFQHTIMAFWEYVLLLEICYKILEKDREFHVHDHNLYDQYRSLADLYHAEGYASEGDFSERMGSLMEKITTEYRSKHGDDHSVRLSVQQITEILYCHDVKKLTLQVISYMKLKDVCWLLFDNLDKGWPTSGLQHEDLLIIRALIDATRKIERTFERAHVTVHTIVFLRNDVYELLVKETSDRGKEAKVLLDWTDADLLRELLRLRIASNNFKGNEPFSAIWPKVCVSHYKGEESSQYLIDRSLMRPRFLLSLISQCKSFAINLNHETILEEDIEKGLTAYSTDLLADIGYEIADIENGVNDVLYAFIGSDPHLSKDEILQTLEQFGVGAEYAAKIFDLLLWYGFIGLKISDEVKYIYDFNYSMMLVSGIIKKDTKSVFCINPAFWPALMISGS</sequence>